<reference evidence="1 2" key="1">
    <citation type="submission" date="2015-08" db="EMBL/GenBank/DDBJ databases">
        <title>Whole genome sequence of Flavobacterium akiainvivens IK-1T, from decaying Wikstroemia oahuensis, an endemic Hawaiian shrub.</title>
        <authorList>
            <person name="Wan X."/>
            <person name="Hou S."/>
            <person name="Saito J."/>
            <person name="Donachie S."/>
        </authorList>
    </citation>
    <scope>NUCLEOTIDE SEQUENCE [LARGE SCALE GENOMIC DNA]</scope>
    <source>
        <strain evidence="1 2">IK-1</strain>
    </source>
</reference>
<evidence type="ECO:0008006" key="3">
    <source>
        <dbReference type="Google" id="ProtNLM"/>
    </source>
</evidence>
<sequence length="134" mass="14978">MKGRLVHKVVLGVLCALVLSCKNETPDNSADLDNLNLLVKEVNKMAPRQLDEITRLDSASATAPNIINYYYTFKQPDTLTNTAEIKRLVQQGAQANMDGIAAKKIFKGPVLFHYVYHDTIGKPVFEFTIKPTKE</sequence>
<dbReference type="OrthoDB" id="965642at2"/>
<proteinExistence type="predicted"/>
<dbReference type="EMBL" id="LIYD01000005">
    <property type="protein sequence ID" value="KOS06540.1"/>
    <property type="molecule type" value="Genomic_DNA"/>
</dbReference>
<dbReference type="PATRIC" id="fig|1202724.3.peg.2328"/>
<organism evidence="1 2">
    <name type="scientific">Flavobacterium akiainvivens</name>
    <dbReference type="NCBI Taxonomy" id="1202724"/>
    <lineage>
        <taxon>Bacteria</taxon>
        <taxon>Pseudomonadati</taxon>
        <taxon>Bacteroidota</taxon>
        <taxon>Flavobacteriia</taxon>
        <taxon>Flavobacteriales</taxon>
        <taxon>Flavobacteriaceae</taxon>
        <taxon>Flavobacterium</taxon>
    </lineage>
</organism>
<dbReference type="RefSeq" id="WP_054408137.1">
    <property type="nucleotide sequence ID" value="NZ_FOYA01000001.1"/>
</dbReference>
<dbReference type="PROSITE" id="PS51257">
    <property type="entry name" value="PROKAR_LIPOPROTEIN"/>
    <property type="match status" value="1"/>
</dbReference>
<dbReference type="Proteomes" id="UP000037755">
    <property type="component" value="Unassembled WGS sequence"/>
</dbReference>
<protein>
    <recommendedName>
        <fullName evidence="3">Lipoprotein</fullName>
    </recommendedName>
</protein>
<evidence type="ECO:0000313" key="1">
    <source>
        <dbReference type="EMBL" id="KOS06540.1"/>
    </source>
</evidence>
<evidence type="ECO:0000313" key="2">
    <source>
        <dbReference type="Proteomes" id="UP000037755"/>
    </source>
</evidence>
<comment type="caution">
    <text evidence="1">The sequence shown here is derived from an EMBL/GenBank/DDBJ whole genome shotgun (WGS) entry which is preliminary data.</text>
</comment>
<keyword evidence="2" id="KW-1185">Reference proteome</keyword>
<accession>A0A0M9VIB7</accession>
<dbReference type="AlphaFoldDB" id="A0A0M9VIB7"/>
<dbReference type="STRING" id="1202724.AM493_11215"/>
<gene>
    <name evidence="1" type="ORF">AM493_11215</name>
</gene>
<name>A0A0M9VIB7_9FLAO</name>